<gene>
    <name evidence="2" type="ORF">NA57DRAFT_60382</name>
</gene>
<name>A0A9P4I4H9_9PEZI</name>
<feature type="region of interest" description="Disordered" evidence="1">
    <location>
        <begin position="173"/>
        <end position="205"/>
    </location>
</feature>
<keyword evidence="3" id="KW-1185">Reference proteome</keyword>
<reference evidence="2" key="1">
    <citation type="journal article" date="2020" name="Stud. Mycol.">
        <title>101 Dothideomycetes genomes: a test case for predicting lifestyles and emergence of pathogens.</title>
        <authorList>
            <person name="Haridas S."/>
            <person name="Albert R."/>
            <person name="Binder M."/>
            <person name="Bloem J."/>
            <person name="Labutti K."/>
            <person name="Salamov A."/>
            <person name="Andreopoulos B."/>
            <person name="Baker S."/>
            <person name="Barry K."/>
            <person name="Bills G."/>
            <person name="Bluhm B."/>
            <person name="Cannon C."/>
            <person name="Castanera R."/>
            <person name="Culley D."/>
            <person name="Daum C."/>
            <person name="Ezra D."/>
            <person name="Gonzalez J."/>
            <person name="Henrissat B."/>
            <person name="Kuo A."/>
            <person name="Liang C."/>
            <person name="Lipzen A."/>
            <person name="Lutzoni F."/>
            <person name="Magnuson J."/>
            <person name="Mondo S."/>
            <person name="Nolan M."/>
            <person name="Ohm R."/>
            <person name="Pangilinan J."/>
            <person name="Park H.-J."/>
            <person name="Ramirez L."/>
            <person name="Alfaro M."/>
            <person name="Sun H."/>
            <person name="Tritt A."/>
            <person name="Yoshinaga Y."/>
            <person name="Zwiers L.-H."/>
            <person name="Turgeon B."/>
            <person name="Goodwin S."/>
            <person name="Spatafora J."/>
            <person name="Crous P."/>
            <person name="Grigoriev I."/>
        </authorList>
    </citation>
    <scope>NUCLEOTIDE SEQUENCE</scope>
    <source>
        <strain evidence="2">CBS 133067</strain>
    </source>
</reference>
<feature type="compositionally biased region" description="Basic residues" evidence="1">
    <location>
        <begin position="57"/>
        <end position="80"/>
    </location>
</feature>
<dbReference type="Proteomes" id="UP000799772">
    <property type="component" value="Unassembled WGS sequence"/>
</dbReference>
<comment type="caution">
    <text evidence="2">The sequence shown here is derived from an EMBL/GenBank/DDBJ whole genome shotgun (WGS) entry which is preliminary data.</text>
</comment>
<feature type="region of interest" description="Disordered" evidence="1">
    <location>
        <begin position="36"/>
        <end position="82"/>
    </location>
</feature>
<feature type="compositionally biased region" description="Basic and acidic residues" evidence="1">
    <location>
        <begin position="36"/>
        <end position="46"/>
    </location>
</feature>
<proteinExistence type="predicted"/>
<evidence type="ECO:0000313" key="2">
    <source>
        <dbReference type="EMBL" id="KAF2094986.1"/>
    </source>
</evidence>
<dbReference type="AlphaFoldDB" id="A0A9P4I4H9"/>
<sequence length="248" mass="27450">MIREVSAAGESSAIWEEAERAIMQRAWWKELGVHEGRPQELGESHQQRVNSAPKRAWQWRRERKGKRQGAQRHGGRRRAGHSAALGGPFLQCVAQLEHHHCSLGADAAGQVFLGIVRRRPFASSCVCSRAAFRRRGARAEGSSGHGARIPLSLWQNNALAVEVLESVEAYNEQRRPKQRSERHVVARQGLADTPRTLGPERTGPRALEDPARLLMAHHAAPSRMRRSAAGVGILGSAGPYSNFPTRRP</sequence>
<evidence type="ECO:0000256" key="1">
    <source>
        <dbReference type="SAM" id="MobiDB-lite"/>
    </source>
</evidence>
<organism evidence="2 3">
    <name type="scientific">Rhizodiscina lignyota</name>
    <dbReference type="NCBI Taxonomy" id="1504668"/>
    <lineage>
        <taxon>Eukaryota</taxon>
        <taxon>Fungi</taxon>
        <taxon>Dikarya</taxon>
        <taxon>Ascomycota</taxon>
        <taxon>Pezizomycotina</taxon>
        <taxon>Dothideomycetes</taxon>
        <taxon>Pleosporomycetidae</taxon>
        <taxon>Aulographales</taxon>
        <taxon>Rhizodiscinaceae</taxon>
        <taxon>Rhizodiscina</taxon>
    </lineage>
</organism>
<dbReference type="EMBL" id="ML978133">
    <property type="protein sequence ID" value="KAF2094986.1"/>
    <property type="molecule type" value="Genomic_DNA"/>
</dbReference>
<protein>
    <submittedName>
        <fullName evidence="2">Uncharacterized protein</fullName>
    </submittedName>
</protein>
<evidence type="ECO:0000313" key="3">
    <source>
        <dbReference type="Proteomes" id="UP000799772"/>
    </source>
</evidence>
<accession>A0A9P4I4H9</accession>
<feature type="compositionally biased region" description="Basic and acidic residues" evidence="1">
    <location>
        <begin position="173"/>
        <end position="184"/>
    </location>
</feature>